<name>A0A239LVL1_9ACTN</name>
<keyword evidence="5 8" id="KW-1133">Transmembrane helix</keyword>
<evidence type="ECO:0000256" key="8">
    <source>
        <dbReference type="SAM" id="Phobius"/>
    </source>
</evidence>
<evidence type="ECO:0000256" key="2">
    <source>
        <dbReference type="ARBA" id="ARBA00022448"/>
    </source>
</evidence>
<dbReference type="Gene3D" id="1.10.3730.20">
    <property type="match status" value="1"/>
</dbReference>
<reference evidence="9 10" key="1">
    <citation type="submission" date="2017-06" db="EMBL/GenBank/DDBJ databases">
        <authorList>
            <person name="Kim H.J."/>
            <person name="Triplett B.A."/>
        </authorList>
    </citation>
    <scope>NUCLEOTIDE SEQUENCE [LARGE SCALE GENOMIC DNA]</scope>
    <source>
        <strain evidence="9 10">DSM 44715</strain>
    </source>
</reference>
<evidence type="ECO:0000256" key="4">
    <source>
        <dbReference type="ARBA" id="ARBA00022692"/>
    </source>
</evidence>
<proteinExistence type="inferred from homology"/>
<comment type="subcellular location">
    <subcellularLocation>
        <location evidence="1 7">Cell membrane</location>
        <topology evidence="1 7">Multi-pass membrane protein</topology>
    </subcellularLocation>
</comment>
<comment type="similarity">
    <text evidence="7">Belongs to the drug/metabolite transporter (DMT) superfamily. Small multidrug resistance (SMR) (TC 2.A.7.1) family.</text>
</comment>
<dbReference type="PANTHER" id="PTHR30561">
    <property type="entry name" value="SMR FAMILY PROTON-DEPENDENT DRUG EFFLUX TRANSPORTER SUGE"/>
    <property type="match status" value="1"/>
</dbReference>
<dbReference type="AlphaFoldDB" id="A0A239LVL1"/>
<feature type="transmembrane region" description="Helical" evidence="8">
    <location>
        <begin position="57"/>
        <end position="79"/>
    </location>
</feature>
<dbReference type="Pfam" id="PF00893">
    <property type="entry name" value="Multi_Drug_Res"/>
    <property type="match status" value="1"/>
</dbReference>
<accession>A0A239LVL1</accession>
<keyword evidence="3" id="KW-1003">Cell membrane</keyword>
<dbReference type="FunFam" id="1.10.3730.20:FF:000001">
    <property type="entry name" value="Quaternary ammonium compound resistance transporter SugE"/>
    <property type="match status" value="1"/>
</dbReference>
<dbReference type="GO" id="GO:0005886">
    <property type="term" value="C:plasma membrane"/>
    <property type="evidence" value="ECO:0007669"/>
    <property type="project" value="UniProtKB-SubCell"/>
</dbReference>
<dbReference type="InterPro" id="IPR045324">
    <property type="entry name" value="Small_multidrug_res"/>
</dbReference>
<dbReference type="InterPro" id="IPR000390">
    <property type="entry name" value="Small_drug/metabolite_transptr"/>
</dbReference>
<dbReference type="GO" id="GO:0022857">
    <property type="term" value="F:transmembrane transporter activity"/>
    <property type="evidence" value="ECO:0007669"/>
    <property type="project" value="InterPro"/>
</dbReference>
<keyword evidence="4 7" id="KW-0812">Transmembrane</keyword>
<evidence type="ECO:0000256" key="7">
    <source>
        <dbReference type="RuleBase" id="RU003942"/>
    </source>
</evidence>
<keyword evidence="6 8" id="KW-0472">Membrane</keyword>
<evidence type="ECO:0000313" key="9">
    <source>
        <dbReference type="EMBL" id="SNT33654.1"/>
    </source>
</evidence>
<evidence type="ECO:0000256" key="1">
    <source>
        <dbReference type="ARBA" id="ARBA00004651"/>
    </source>
</evidence>
<dbReference type="EMBL" id="FZOR01000024">
    <property type="protein sequence ID" value="SNT33654.1"/>
    <property type="molecule type" value="Genomic_DNA"/>
</dbReference>
<feature type="transmembrane region" description="Helical" evidence="8">
    <location>
        <begin position="33"/>
        <end position="50"/>
    </location>
</feature>
<keyword evidence="2" id="KW-0813">Transport</keyword>
<evidence type="ECO:0000256" key="6">
    <source>
        <dbReference type="ARBA" id="ARBA00023136"/>
    </source>
</evidence>
<protein>
    <submittedName>
        <fullName evidence="9">Quaternary ammonium compound-resistance protein SugE</fullName>
    </submittedName>
</protein>
<dbReference type="Proteomes" id="UP000198318">
    <property type="component" value="Unassembled WGS sequence"/>
</dbReference>
<sequence length="106" mass="10850">MAWVFLVTASLMELVWATALKESDGLTKAWPTAIGLAVALLSVVVLSLSLRTLPVGTAYAVFTGLGALGVALVGVFAFGESASPARLGFLGLIIVGVVGLQFVENS</sequence>
<evidence type="ECO:0000256" key="5">
    <source>
        <dbReference type="ARBA" id="ARBA00022989"/>
    </source>
</evidence>
<dbReference type="OrthoDB" id="21828at2"/>
<dbReference type="SUPFAM" id="SSF103481">
    <property type="entry name" value="Multidrug resistance efflux transporter EmrE"/>
    <property type="match status" value="1"/>
</dbReference>
<organism evidence="9 10">
    <name type="scientific">Actinomadura meyerae</name>
    <dbReference type="NCBI Taxonomy" id="240840"/>
    <lineage>
        <taxon>Bacteria</taxon>
        <taxon>Bacillati</taxon>
        <taxon>Actinomycetota</taxon>
        <taxon>Actinomycetes</taxon>
        <taxon>Streptosporangiales</taxon>
        <taxon>Thermomonosporaceae</taxon>
        <taxon>Actinomadura</taxon>
    </lineage>
</organism>
<dbReference type="RefSeq" id="WP_089328234.1">
    <property type="nucleotide sequence ID" value="NZ_FZOR01000024.1"/>
</dbReference>
<feature type="transmembrane region" description="Helical" evidence="8">
    <location>
        <begin position="85"/>
        <end position="103"/>
    </location>
</feature>
<keyword evidence="10" id="KW-1185">Reference proteome</keyword>
<evidence type="ECO:0000313" key="10">
    <source>
        <dbReference type="Proteomes" id="UP000198318"/>
    </source>
</evidence>
<gene>
    <name evidence="9" type="ORF">SAMN05443665_102421</name>
</gene>
<dbReference type="InterPro" id="IPR037185">
    <property type="entry name" value="EmrE-like"/>
</dbReference>
<evidence type="ECO:0000256" key="3">
    <source>
        <dbReference type="ARBA" id="ARBA00022475"/>
    </source>
</evidence>
<dbReference type="PANTHER" id="PTHR30561:SF0">
    <property type="entry name" value="GUANIDINIUM EXPORTER"/>
    <property type="match status" value="1"/>
</dbReference>